<feature type="transmembrane region" description="Helical" evidence="8">
    <location>
        <begin position="57"/>
        <end position="80"/>
    </location>
</feature>
<evidence type="ECO:0000256" key="2">
    <source>
        <dbReference type="ARBA" id="ARBA00009843"/>
    </source>
</evidence>
<dbReference type="GeneID" id="78507960"/>
<dbReference type="Proteomes" id="UP000215383">
    <property type="component" value="Chromosome 1"/>
</dbReference>
<keyword evidence="6 8" id="KW-1133">Transmembrane helix</keyword>
<dbReference type="RefSeq" id="WP_027889127.1">
    <property type="nucleotide sequence ID" value="NZ_CASFMS010000012.1"/>
</dbReference>
<dbReference type="PANTHER" id="PTHR43568">
    <property type="entry name" value="P PROTEIN"/>
    <property type="match status" value="1"/>
</dbReference>
<keyword evidence="5 8" id="KW-0812">Transmembrane</keyword>
<dbReference type="Pfam" id="PF03600">
    <property type="entry name" value="CitMHS"/>
    <property type="match status" value="1"/>
</dbReference>
<evidence type="ECO:0000256" key="4">
    <source>
        <dbReference type="ARBA" id="ARBA00022475"/>
    </source>
</evidence>
<keyword evidence="3" id="KW-0813">Transport</keyword>
<dbReference type="CDD" id="cd01116">
    <property type="entry name" value="P_permease"/>
    <property type="match status" value="1"/>
</dbReference>
<dbReference type="InterPro" id="IPR000802">
    <property type="entry name" value="Arsenical_pump_ArsB"/>
</dbReference>
<evidence type="ECO:0000313" key="10">
    <source>
        <dbReference type="EMBL" id="SNV04383.1"/>
    </source>
</evidence>
<feature type="transmembrane region" description="Helical" evidence="8">
    <location>
        <begin position="92"/>
        <end position="109"/>
    </location>
</feature>
<name>A0A239U5Z3_9FIRM</name>
<dbReference type="eggNOG" id="COG1055">
    <property type="taxonomic scope" value="Bacteria"/>
</dbReference>
<feature type="transmembrane region" description="Helical" evidence="8">
    <location>
        <begin position="6"/>
        <end position="21"/>
    </location>
</feature>
<sequence>MNSAAITALSIFIVVYIFIVSEKIHRTVIALVGAMLMILCGILTQEMAIHHIDFNTIGLLIGMMIVVSITGTTGLFNYLAIWAAKKVKAKPLRLLVALSLLTGVCSAFLDNVTTVLLTVPLTFSITKKLNIPVKPFLIAQILSSNIGGTSTLIGDPPNIMIGSAVPEMDFMAFISNLGIVCIVIFAVTMAILLLLYRKQLVTVPQLQAKVMAMNEYDEIKDSALLKKCLFVLFLIIVTFVLHSQLHLESATVALSGAAILMLISISGNERKISKVLSEVEWLAIFFFAGLFILVGGLVETGVIKMMAEQLLELTSGDLTKTTMLILWLSAIASAFIDNIPFVATLIPMIKDMGTMGMSNLEPLWWALSLGACLGGNGTIIGASANVVVASMAAMYGEKLSFGGYFIVAFPIMIISIVISTIYLLLFYL</sequence>
<comment type="subcellular location">
    <subcellularLocation>
        <location evidence="1">Cell membrane</location>
        <topology evidence="1">Multi-pass membrane protein</topology>
    </subcellularLocation>
</comment>
<evidence type="ECO:0000256" key="3">
    <source>
        <dbReference type="ARBA" id="ARBA00022448"/>
    </source>
</evidence>
<keyword evidence="7 8" id="KW-0472">Membrane</keyword>
<dbReference type="InterPro" id="IPR004680">
    <property type="entry name" value="Cit_transptr-like_dom"/>
</dbReference>
<dbReference type="PANTHER" id="PTHR43568:SF1">
    <property type="entry name" value="P PROTEIN"/>
    <property type="match status" value="1"/>
</dbReference>
<dbReference type="GO" id="GO:0015105">
    <property type="term" value="F:arsenite transmembrane transporter activity"/>
    <property type="evidence" value="ECO:0007669"/>
    <property type="project" value="InterPro"/>
</dbReference>
<keyword evidence="4" id="KW-1003">Cell membrane</keyword>
<reference evidence="10 11" key="1">
    <citation type="submission" date="2017-06" db="EMBL/GenBank/DDBJ databases">
        <authorList>
            <consortium name="Pathogen Informatics"/>
        </authorList>
    </citation>
    <scope>NUCLEOTIDE SEQUENCE [LARGE SCALE GENOMIC DNA]</scope>
    <source>
        <strain evidence="10 11">NCTC10570</strain>
    </source>
</reference>
<accession>A0A239U5Z3</accession>
<feature type="transmembrane region" description="Helical" evidence="8">
    <location>
        <begin position="364"/>
        <end position="395"/>
    </location>
</feature>
<dbReference type="InterPro" id="IPR051475">
    <property type="entry name" value="Diverse_Ion_Transporter"/>
</dbReference>
<comment type="similarity">
    <text evidence="2">Belongs to the CitM (TC 2.A.11) transporter family.</text>
</comment>
<proteinExistence type="inferred from homology"/>
<evidence type="ECO:0000256" key="7">
    <source>
        <dbReference type="ARBA" id="ARBA00023136"/>
    </source>
</evidence>
<evidence type="ECO:0000256" key="6">
    <source>
        <dbReference type="ARBA" id="ARBA00022989"/>
    </source>
</evidence>
<feature type="transmembrane region" description="Helical" evidence="8">
    <location>
        <begin position="323"/>
        <end position="343"/>
    </location>
</feature>
<dbReference type="EMBL" id="LT906446">
    <property type="protein sequence ID" value="SNV04383.1"/>
    <property type="molecule type" value="Genomic_DNA"/>
</dbReference>
<evidence type="ECO:0000256" key="1">
    <source>
        <dbReference type="ARBA" id="ARBA00004651"/>
    </source>
</evidence>
<feature type="transmembrane region" description="Helical" evidence="8">
    <location>
        <begin position="170"/>
        <end position="196"/>
    </location>
</feature>
<feature type="transmembrane region" description="Helical" evidence="8">
    <location>
        <begin position="279"/>
        <end position="303"/>
    </location>
</feature>
<keyword evidence="11" id="KW-1185">Reference proteome</keyword>
<feature type="transmembrane region" description="Helical" evidence="8">
    <location>
        <begin position="401"/>
        <end position="427"/>
    </location>
</feature>
<feature type="domain" description="Citrate transporter-like" evidence="9">
    <location>
        <begin position="16"/>
        <end position="370"/>
    </location>
</feature>
<dbReference type="AlphaFoldDB" id="A0A239U5Z3"/>
<evidence type="ECO:0000256" key="5">
    <source>
        <dbReference type="ARBA" id="ARBA00022692"/>
    </source>
</evidence>
<feature type="transmembrane region" description="Helical" evidence="8">
    <location>
        <begin position="28"/>
        <end position="45"/>
    </location>
</feature>
<organism evidence="10 11">
    <name type="scientific">Megamonas hypermegale</name>
    <dbReference type="NCBI Taxonomy" id="158847"/>
    <lineage>
        <taxon>Bacteria</taxon>
        <taxon>Bacillati</taxon>
        <taxon>Bacillota</taxon>
        <taxon>Negativicutes</taxon>
        <taxon>Selenomonadales</taxon>
        <taxon>Selenomonadaceae</taxon>
        <taxon>Megamonas</taxon>
    </lineage>
</organism>
<protein>
    <submittedName>
        <fullName evidence="10">Arsenic efflux pump protein</fullName>
    </submittedName>
</protein>
<dbReference type="GO" id="GO:0005886">
    <property type="term" value="C:plasma membrane"/>
    <property type="evidence" value="ECO:0007669"/>
    <property type="project" value="UniProtKB-SubCell"/>
</dbReference>
<gene>
    <name evidence="10" type="primary">arsB</name>
    <name evidence="10" type="ORF">SAMEA4364220_01975</name>
</gene>
<dbReference type="PRINTS" id="PR00758">
    <property type="entry name" value="ARSENICPUMP"/>
</dbReference>
<evidence type="ECO:0000313" key="11">
    <source>
        <dbReference type="Proteomes" id="UP000215383"/>
    </source>
</evidence>
<evidence type="ECO:0000259" key="9">
    <source>
        <dbReference type="Pfam" id="PF03600"/>
    </source>
</evidence>
<feature type="transmembrane region" description="Helical" evidence="8">
    <location>
        <begin position="249"/>
        <end position="267"/>
    </location>
</feature>
<feature type="transmembrane region" description="Helical" evidence="8">
    <location>
        <begin position="224"/>
        <end position="243"/>
    </location>
</feature>
<evidence type="ECO:0000256" key="8">
    <source>
        <dbReference type="SAM" id="Phobius"/>
    </source>
</evidence>